<organism evidence="1 2">
    <name type="scientific">Clydaea vesicula</name>
    <dbReference type="NCBI Taxonomy" id="447962"/>
    <lineage>
        <taxon>Eukaryota</taxon>
        <taxon>Fungi</taxon>
        <taxon>Fungi incertae sedis</taxon>
        <taxon>Chytridiomycota</taxon>
        <taxon>Chytridiomycota incertae sedis</taxon>
        <taxon>Chytridiomycetes</taxon>
        <taxon>Lobulomycetales</taxon>
        <taxon>Lobulomycetaceae</taxon>
        <taxon>Clydaea</taxon>
    </lineage>
</organism>
<gene>
    <name evidence="1" type="ORF">HK099_006914</name>
</gene>
<reference evidence="1" key="1">
    <citation type="submission" date="2020-05" db="EMBL/GenBank/DDBJ databases">
        <title>Phylogenomic resolution of chytrid fungi.</title>
        <authorList>
            <person name="Stajich J.E."/>
            <person name="Amses K."/>
            <person name="Simmons R."/>
            <person name="Seto K."/>
            <person name="Myers J."/>
            <person name="Bonds A."/>
            <person name="Quandt C.A."/>
            <person name="Barry K."/>
            <person name="Liu P."/>
            <person name="Grigoriev I."/>
            <person name="Longcore J.E."/>
            <person name="James T.Y."/>
        </authorList>
    </citation>
    <scope>NUCLEOTIDE SEQUENCE</scope>
    <source>
        <strain evidence="1">JEL0476</strain>
    </source>
</reference>
<keyword evidence="2" id="KW-1185">Reference proteome</keyword>
<sequence length="408" mass="47620">MHHLESNAVAKNAEFVLCLDLESSKSKKIVKSTLMSFGLVNTITTDIISAAKNNLKFKKTSKLKRTSSFTNLFKKLVFTSCHETFDTEKVNVLLKDKENESLKFKNKMKCSNLNFKNFLEKKKFYMDELKAIFNKNFLNFLFYITKEFEGEISKDEELLDRVLNLLYLYSYTLQLPSESSLTEAKNLEKTIFRLTSTSNLDFTAKRYVEFDAAFKTLFEMNLTKSELKESRTWFRRTDSKKALNLCFSMGLTKFKSVCNDYISPGFVCCYLKYLYLLNDDPIILNYEEILLNVTKDSSSEMIYREIINSIKSQDITDEHKQEKLKILKNTVKLSALILKNSEISSTGLATILSLISVNFKQEDPTKNKNEFDQKNFQEVCIKYRDLRVRWDEVFAKVLNLDLDYRDGE</sequence>
<dbReference type="AlphaFoldDB" id="A0AAD5U9Q6"/>
<name>A0AAD5U9Q6_9FUNG</name>
<evidence type="ECO:0000313" key="1">
    <source>
        <dbReference type="EMBL" id="KAJ3225373.1"/>
    </source>
</evidence>
<protein>
    <submittedName>
        <fullName evidence="1">Uncharacterized protein</fullName>
    </submittedName>
</protein>
<dbReference type="Proteomes" id="UP001211065">
    <property type="component" value="Unassembled WGS sequence"/>
</dbReference>
<evidence type="ECO:0000313" key="2">
    <source>
        <dbReference type="Proteomes" id="UP001211065"/>
    </source>
</evidence>
<comment type="caution">
    <text evidence="1">The sequence shown here is derived from an EMBL/GenBank/DDBJ whole genome shotgun (WGS) entry which is preliminary data.</text>
</comment>
<dbReference type="EMBL" id="JADGJW010000063">
    <property type="protein sequence ID" value="KAJ3225373.1"/>
    <property type="molecule type" value="Genomic_DNA"/>
</dbReference>
<accession>A0AAD5U9Q6</accession>
<proteinExistence type="predicted"/>